<evidence type="ECO:0000313" key="1">
    <source>
        <dbReference type="EMBL" id="KAB1853143.1"/>
    </source>
</evidence>
<comment type="caution">
    <text evidence="1">The sequence shown here is derived from an EMBL/GenBank/DDBJ whole genome shotgun (WGS) entry which is preliminary data.</text>
</comment>
<sequence>MYRFSLVAFALCLSACQPNTSVWQQQRDFICQSLIEGFLKASGQQNFELAQKSDVVDSVIPQRLFSYQSGSTRTTLIGETQRKELRFVCWNDAQHFAIAQHDQNRAPRQALLTVQLHLPKTTDTWQVSAPKTQ</sequence>
<evidence type="ECO:0000313" key="2">
    <source>
        <dbReference type="Proteomes" id="UP000325788"/>
    </source>
</evidence>
<gene>
    <name evidence="1" type="ORF">F4W09_13490</name>
</gene>
<name>A0A5N4WC08_9GAMM</name>
<dbReference type="RefSeq" id="WP_151505086.1">
    <property type="nucleotide sequence ID" value="NZ_VXLD01000010.1"/>
</dbReference>
<dbReference type="EMBL" id="VXLD01000010">
    <property type="protein sequence ID" value="KAB1853143.1"/>
    <property type="molecule type" value="Genomic_DNA"/>
</dbReference>
<reference evidence="1 2" key="1">
    <citation type="submission" date="2019-09" db="EMBL/GenBank/DDBJ databases">
        <title>Draft genome sequence of Acinetobacter tandoii W4-4-4 isolated from environmental water sample.</title>
        <authorList>
            <person name="Wee S.K."/>
            <person name="Yan B."/>
            <person name="Mustaffa S.B."/>
            <person name="Yap E.P.H."/>
        </authorList>
    </citation>
    <scope>NUCLEOTIDE SEQUENCE [LARGE SCALE GENOMIC DNA]</scope>
    <source>
        <strain evidence="1 2">W4-4-4</strain>
    </source>
</reference>
<dbReference type="AlphaFoldDB" id="A0A5N4WC08"/>
<organism evidence="1 2">
    <name type="scientific">Acinetobacter tandoii</name>
    <dbReference type="NCBI Taxonomy" id="202954"/>
    <lineage>
        <taxon>Bacteria</taxon>
        <taxon>Pseudomonadati</taxon>
        <taxon>Pseudomonadota</taxon>
        <taxon>Gammaproteobacteria</taxon>
        <taxon>Moraxellales</taxon>
        <taxon>Moraxellaceae</taxon>
        <taxon>Acinetobacter</taxon>
    </lineage>
</organism>
<accession>A0A5N4WC08</accession>
<proteinExistence type="predicted"/>
<dbReference type="Proteomes" id="UP000325788">
    <property type="component" value="Unassembled WGS sequence"/>
</dbReference>
<protein>
    <submittedName>
        <fullName evidence="1">Uncharacterized protein</fullName>
    </submittedName>
</protein>